<feature type="transmembrane region" description="Helical" evidence="1">
    <location>
        <begin position="59"/>
        <end position="83"/>
    </location>
</feature>
<keyword evidence="1" id="KW-1133">Transmembrane helix</keyword>
<gene>
    <name evidence="2" type="ORF">IAB67_02695</name>
</gene>
<reference evidence="2" key="2">
    <citation type="journal article" date="2021" name="PeerJ">
        <title>Extensive microbial diversity within the chicken gut microbiome revealed by metagenomics and culture.</title>
        <authorList>
            <person name="Gilroy R."/>
            <person name="Ravi A."/>
            <person name="Getino M."/>
            <person name="Pursley I."/>
            <person name="Horton D.L."/>
            <person name="Alikhan N.F."/>
            <person name="Baker D."/>
            <person name="Gharbi K."/>
            <person name="Hall N."/>
            <person name="Watson M."/>
            <person name="Adriaenssens E.M."/>
            <person name="Foster-Nyarko E."/>
            <person name="Jarju S."/>
            <person name="Secka A."/>
            <person name="Antonio M."/>
            <person name="Oren A."/>
            <person name="Chaudhuri R.R."/>
            <person name="La Ragione R."/>
            <person name="Hildebrand F."/>
            <person name="Pallen M.J."/>
        </authorList>
    </citation>
    <scope>NUCLEOTIDE SEQUENCE</scope>
    <source>
        <strain evidence="2">CHK191-8634</strain>
    </source>
</reference>
<feature type="transmembrane region" description="Helical" evidence="1">
    <location>
        <begin position="303"/>
        <end position="324"/>
    </location>
</feature>
<comment type="caution">
    <text evidence="2">The sequence shown here is derived from an EMBL/GenBank/DDBJ whole genome shotgun (WGS) entry which is preliminary data.</text>
</comment>
<evidence type="ECO:0008006" key="4">
    <source>
        <dbReference type="Google" id="ProtNLM"/>
    </source>
</evidence>
<feature type="transmembrane region" description="Helical" evidence="1">
    <location>
        <begin position="166"/>
        <end position="189"/>
    </location>
</feature>
<feature type="transmembrane region" description="Helical" evidence="1">
    <location>
        <begin position="133"/>
        <end position="154"/>
    </location>
</feature>
<keyword evidence="1" id="KW-0812">Transmembrane</keyword>
<feature type="transmembrane region" description="Helical" evidence="1">
    <location>
        <begin position="239"/>
        <end position="259"/>
    </location>
</feature>
<name>A0A9D1ITR3_9CLOT</name>
<reference evidence="2" key="1">
    <citation type="submission" date="2020-10" db="EMBL/GenBank/DDBJ databases">
        <authorList>
            <person name="Gilroy R."/>
        </authorList>
    </citation>
    <scope>NUCLEOTIDE SEQUENCE</scope>
    <source>
        <strain evidence="2">CHK191-8634</strain>
    </source>
</reference>
<feature type="transmembrane region" description="Helical" evidence="1">
    <location>
        <begin position="95"/>
        <end position="113"/>
    </location>
</feature>
<accession>A0A9D1ITR3</accession>
<keyword evidence="1" id="KW-0472">Membrane</keyword>
<dbReference type="AlphaFoldDB" id="A0A9D1ITR3"/>
<evidence type="ECO:0000313" key="3">
    <source>
        <dbReference type="Proteomes" id="UP000824073"/>
    </source>
</evidence>
<feature type="transmembrane region" description="Helical" evidence="1">
    <location>
        <begin position="368"/>
        <end position="386"/>
    </location>
</feature>
<dbReference type="EMBL" id="DVMR01000030">
    <property type="protein sequence ID" value="HIU43187.1"/>
    <property type="molecule type" value="Genomic_DNA"/>
</dbReference>
<dbReference type="Proteomes" id="UP000824073">
    <property type="component" value="Unassembled WGS sequence"/>
</dbReference>
<evidence type="ECO:0000313" key="2">
    <source>
        <dbReference type="EMBL" id="HIU43187.1"/>
    </source>
</evidence>
<sequence>MPRLRPPKLAAKPVRSLEPVIFLAVFLGIFCLIGSRMGAVNMLSTMMNTAYQLLLDTVFYIMAVAVLAGALLGLFSEFGVIALVNRLLSPLMKPLYGMPGAASLAMITTYLSDNPAILSLAHDKSFRRYFKKYQLPALTNIGTAFGMGAIVTTFMMSQTSPAGESLVTAALVGNVGAVVGSVVSTRLMLRHTAKVFGKDAPCDEENNSPEMATSHRIAREGGIGMRVVDALMDGGKTGVALGLDIIPGVLIVCTLVLMLTNGPSEAGVYTGAAYEGIAFFPWLGEKLSFILTPLFGFTSTESIAVPITALGSAGAAIGLVPKLLANGSATACDVAVFTAMCMCWSGYLSTHVAMMNNLKFGKLAGRTILAQTIGGLCAGVAAHWLFRLVSLF</sequence>
<feature type="transmembrane region" description="Helical" evidence="1">
    <location>
        <begin position="331"/>
        <end position="348"/>
    </location>
</feature>
<organism evidence="2 3">
    <name type="scientific">Candidatus Ventrousia excrementavium</name>
    <dbReference type="NCBI Taxonomy" id="2840961"/>
    <lineage>
        <taxon>Bacteria</taxon>
        <taxon>Bacillati</taxon>
        <taxon>Bacillota</taxon>
        <taxon>Clostridia</taxon>
        <taxon>Eubacteriales</taxon>
        <taxon>Clostridiaceae</taxon>
        <taxon>Clostridiaceae incertae sedis</taxon>
        <taxon>Candidatus Ventrousia</taxon>
    </lineage>
</organism>
<evidence type="ECO:0000256" key="1">
    <source>
        <dbReference type="SAM" id="Phobius"/>
    </source>
</evidence>
<protein>
    <recommendedName>
        <fullName evidence="4">Transporter gate domain protein</fullName>
    </recommendedName>
</protein>
<feature type="transmembrane region" description="Helical" evidence="1">
    <location>
        <begin position="20"/>
        <end position="39"/>
    </location>
</feature>
<proteinExistence type="predicted"/>